<sequence length="246" mass="28139">MLLHCVSGWDRTPLFISLMRCVLWAEQLAHQSLGASEMLYFTLAYDWFLFGHKLRTRLESGEEILLFAFRFLATIASDTSFSLRDRQFFVRLGVLYRLSQLFSFIGFDYRRISTMVYSTFQRSDIPRELKCSPIERRHRLEQLSTIFQITWENALEMYNPLGRPVDTLPNRTQLSGSWVVPLGETPEDDRTAKYSPLSMVSQISSVVTSAAAMAYELAKPLLGERADTEASSSVQPGSRSEDPPDI</sequence>
<evidence type="ECO:0008006" key="4">
    <source>
        <dbReference type="Google" id="ProtNLM"/>
    </source>
</evidence>
<gene>
    <name evidence="2" type="ORF">X801_00044</name>
</gene>
<dbReference type="Proteomes" id="UP000243686">
    <property type="component" value="Unassembled WGS sequence"/>
</dbReference>
<evidence type="ECO:0000313" key="2">
    <source>
        <dbReference type="EMBL" id="OON24040.1"/>
    </source>
</evidence>
<feature type="non-terminal residue" evidence="2">
    <location>
        <position position="246"/>
    </location>
</feature>
<dbReference type="InterPro" id="IPR016130">
    <property type="entry name" value="Tyr_Pase_AS"/>
</dbReference>
<protein>
    <recommendedName>
        <fullName evidence="4">Myotubularin phosphatase domain-containing protein</fullName>
    </recommendedName>
</protein>
<dbReference type="PANTHER" id="PTHR13524:SF2">
    <property type="entry name" value="MYOTUBULARIN-RELATED PROTEIN 14"/>
    <property type="match status" value="1"/>
</dbReference>
<dbReference type="InterPro" id="IPR039802">
    <property type="entry name" value="MTMR14"/>
</dbReference>
<reference evidence="2 3" key="1">
    <citation type="submission" date="2015-03" db="EMBL/GenBank/DDBJ databases">
        <title>Draft genome of the nematode, Opisthorchis viverrini.</title>
        <authorList>
            <person name="Mitreva M."/>
        </authorList>
    </citation>
    <scope>NUCLEOTIDE SEQUENCE [LARGE SCALE GENOMIC DNA]</scope>
    <source>
        <strain evidence="2">Khon Kaen</strain>
    </source>
</reference>
<proteinExistence type="predicted"/>
<dbReference type="GO" id="GO:0004438">
    <property type="term" value="F:phosphatidylinositol-3-phosphate phosphatase activity"/>
    <property type="evidence" value="ECO:0007669"/>
    <property type="project" value="InterPro"/>
</dbReference>
<keyword evidence="3" id="KW-1185">Reference proteome</keyword>
<name>A0A1S8XBE1_OPIVI</name>
<dbReference type="AlphaFoldDB" id="A0A1S8XBE1"/>
<dbReference type="PROSITE" id="PS00383">
    <property type="entry name" value="TYR_PHOSPHATASE_1"/>
    <property type="match status" value="1"/>
</dbReference>
<evidence type="ECO:0000313" key="3">
    <source>
        <dbReference type="Proteomes" id="UP000243686"/>
    </source>
</evidence>
<feature type="region of interest" description="Disordered" evidence="1">
    <location>
        <begin position="222"/>
        <end position="246"/>
    </location>
</feature>
<organism evidence="2 3">
    <name type="scientific">Opisthorchis viverrini</name>
    <name type="common">Southeast Asian liver fluke</name>
    <dbReference type="NCBI Taxonomy" id="6198"/>
    <lineage>
        <taxon>Eukaryota</taxon>
        <taxon>Metazoa</taxon>
        <taxon>Spiralia</taxon>
        <taxon>Lophotrochozoa</taxon>
        <taxon>Platyhelminthes</taxon>
        <taxon>Trematoda</taxon>
        <taxon>Digenea</taxon>
        <taxon>Opisthorchiida</taxon>
        <taxon>Opisthorchiata</taxon>
        <taxon>Opisthorchiidae</taxon>
        <taxon>Opisthorchis</taxon>
    </lineage>
</organism>
<dbReference type="PANTHER" id="PTHR13524">
    <property type="entry name" value="MYOTUBULARIN-RELATED"/>
    <property type="match status" value="1"/>
</dbReference>
<dbReference type="EMBL" id="KV891459">
    <property type="protein sequence ID" value="OON24040.1"/>
    <property type="molecule type" value="Genomic_DNA"/>
</dbReference>
<dbReference type="InterPro" id="IPR029021">
    <property type="entry name" value="Prot-tyrosine_phosphatase-like"/>
</dbReference>
<feature type="compositionally biased region" description="Polar residues" evidence="1">
    <location>
        <begin position="229"/>
        <end position="238"/>
    </location>
</feature>
<evidence type="ECO:0000256" key="1">
    <source>
        <dbReference type="SAM" id="MobiDB-lite"/>
    </source>
</evidence>
<accession>A0A1S8XBE1</accession>
<dbReference type="SUPFAM" id="SSF52799">
    <property type="entry name" value="(Phosphotyrosine protein) phosphatases II"/>
    <property type="match status" value="1"/>
</dbReference>